<keyword evidence="4" id="KW-0804">Transcription</keyword>
<comment type="similarity">
    <text evidence="1">Belongs to the LysR transcriptional regulatory family.</text>
</comment>
<dbReference type="PANTHER" id="PTHR30346:SF28">
    <property type="entry name" value="HTH-TYPE TRANSCRIPTIONAL REGULATOR CYNR"/>
    <property type="match status" value="1"/>
</dbReference>
<dbReference type="InterPro" id="IPR036390">
    <property type="entry name" value="WH_DNA-bd_sf"/>
</dbReference>
<dbReference type="Pfam" id="PF00126">
    <property type="entry name" value="HTH_1"/>
    <property type="match status" value="1"/>
</dbReference>
<accession>A0A060I0F0</accession>
<keyword evidence="3" id="KW-0238">DNA-binding</keyword>
<dbReference type="Proteomes" id="UP000027180">
    <property type="component" value="Chromosome"/>
</dbReference>
<dbReference type="Pfam" id="PF03466">
    <property type="entry name" value="LysR_substrate"/>
    <property type="match status" value="1"/>
</dbReference>
<dbReference type="HOGENOM" id="CLU_039613_6_0_5"/>
<dbReference type="RefSeq" id="WP_038688742.1">
    <property type="nucleotide sequence ID" value="NZ_CP006986.1"/>
</dbReference>
<dbReference type="Gene3D" id="3.40.190.10">
    <property type="entry name" value="Periplasmic binding protein-like II"/>
    <property type="match status" value="1"/>
</dbReference>
<evidence type="ECO:0000313" key="7">
    <source>
        <dbReference type="Proteomes" id="UP000027180"/>
    </source>
</evidence>
<evidence type="ECO:0000259" key="5">
    <source>
        <dbReference type="PROSITE" id="PS50931"/>
    </source>
</evidence>
<dbReference type="InterPro" id="IPR000847">
    <property type="entry name" value="LysR_HTH_N"/>
</dbReference>
<dbReference type="Gene3D" id="1.10.10.10">
    <property type="entry name" value="Winged helix-like DNA-binding domain superfamily/Winged helix DNA-binding domain"/>
    <property type="match status" value="1"/>
</dbReference>
<dbReference type="OrthoDB" id="9795022at2"/>
<protein>
    <submittedName>
        <fullName evidence="6">LysR family transcriptional regulator protein</fullName>
    </submittedName>
</protein>
<evidence type="ECO:0000256" key="2">
    <source>
        <dbReference type="ARBA" id="ARBA00023015"/>
    </source>
</evidence>
<organism evidence="6 7">
    <name type="scientific">Rhizobium etli bv. mimosae str. IE4771</name>
    <dbReference type="NCBI Taxonomy" id="1432050"/>
    <lineage>
        <taxon>Bacteria</taxon>
        <taxon>Pseudomonadati</taxon>
        <taxon>Pseudomonadota</taxon>
        <taxon>Alphaproteobacteria</taxon>
        <taxon>Hyphomicrobiales</taxon>
        <taxon>Rhizobiaceae</taxon>
        <taxon>Rhizobium/Agrobacterium group</taxon>
        <taxon>Rhizobium</taxon>
    </lineage>
</organism>
<dbReference type="EMBL" id="CP006986">
    <property type="protein sequence ID" value="AIC27199.1"/>
    <property type="molecule type" value="Genomic_DNA"/>
</dbReference>
<dbReference type="GO" id="GO:0032993">
    <property type="term" value="C:protein-DNA complex"/>
    <property type="evidence" value="ECO:0007669"/>
    <property type="project" value="TreeGrafter"/>
</dbReference>
<evidence type="ECO:0000313" key="6">
    <source>
        <dbReference type="EMBL" id="AIC27199.1"/>
    </source>
</evidence>
<proteinExistence type="inferred from homology"/>
<reference evidence="6 7" key="1">
    <citation type="submission" date="2013-12" db="EMBL/GenBank/DDBJ databases">
        <title>Complete genome sequence of Rhizobium etli bv. mimosae IE4771.</title>
        <authorList>
            <person name="Bustos P."/>
            <person name="Santamaria R.I."/>
            <person name="Lozano L."/>
            <person name="Ormeno-Orrillo E."/>
            <person name="Rogel M.A."/>
            <person name="Romero D."/>
            <person name="Cevallos M.A."/>
            <person name="Martinez-Romero E."/>
            <person name="Gonzalez V."/>
        </authorList>
    </citation>
    <scope>NUCLEOTIDE SEQUENCE [LARGE SCALE GENOMIC DNA]</scope>
    <source>
        <strain evidence="6 7">IE4771</strain>
    </source>
</reference>
<keyword evidence="2" id="KW-0805">Transcription regulation</keyword>
<feature type="domain" description="HTH lysR-type" evidence="5">
    <location>
        <begin position="2"/>
        <end position="59"/>
    </location>
</feature>
<dbReference type="PANTHER" id="PTHR30346">
    <property type="entry name" value="TRANSCRIPTIONAL DUAL REGULATOR HCAR-RELATED"/>
    <property type="match status" value="1"/>
</dbReference>
<dbReference type="SUPFAM" id="SSF46785">
    <property type="entry name" value="Winged helix' DNA-binding domain"/>
    <property type="match status" value="1"/>
</dbReference>
<sequence length="300" mass="33651">MIDRHHLSILREVDRCGSLTAAADKLNVTQSALSHTIAKFEERHGIKVWMKKGRSLRLTQAGEYLLGVAERLLPQIDHAERVLRDFALGRRGAIRVGMECHPCQRWLTKISTPYLAAWPDVDFEVCTAFRFDGVAALIGHEIDVLITPDPVDLPDVMFTPVFDYELVLMVHADHPLAEKTIVEPHDLLGEELVTVPVSLERLDIYTRFLVPALCRPLRHRTAETVDLMLQLVAAKRCVTVLPDWLLQDEAANLPIKALRLGETGIRKSINLGVRRGEETISYISGFIDAAQGRESGSEKI</sequence>
<dbReference type="GO" id="GO:0003677">
    <property type="term" value="F:DNA binding"/>
    <property type="evidence" value="ECO:0007669"/>
    <property type="project" value="UniProtKB-KW"/>
</dbReference>
<evidence type="ECO:0000256" key="1">
    <source>
        <dbReference type="ARBA" id="ARBA00009437"/>
    </source>
</evidence>
<dbReference type="AlphaFoldDB" id="A0A060I0F0"/>
<dbReference type="InterPro" id="IPR036388">
    <property type="entry name" value="WH-like_DNA-bd_sf"/>
</dbReference>
<dbReference type="PROSITE" id="PS50931">
    <property type="entry name" value="HTH_LYSR"/>
    <property type="match status" value="1"/>
</dbReference>
<dbReference type="SUPFAM" id="SSF53850">
    <property type="entry name" value="Periplasmic binding protein-like II"/>
    <property type="match status" value="1"/>
</dbReference>
<name>A0A060I0F0_RHIET</name>
<dbReference type="InterPro" id="IPR005119">
    <property type="entry name" value="LysR_subst-bd"/>
</dbReference>
<dbReference type="GO" id="GO:0003700">
    <property type="term" value="F:DNA-binding transcription factor activity"/>
    <property type="evidence" value="ECO:0007669"/>
    <property type="project" value="InterPro"/>
</dbReference>
<evidence type="ECO:0000256" key="4">
    <source>
        <dbReference type="ARBA" id="ARBA00023163"/>
    </source>
</evidence>
<gene>
    <name evidence="6" type="ORF">IE4771_CH02089</name>
</gene>
<evidence type="ECO:0000256" key="3">
    <source>
        <dbReference type="ARBA" id="ARBA00023125"/>
    </source>
</evidence>
<dbReference type="KEGG" id="rei:IE4771_CH02089"/>